<dbReference type="SUPFAM" id="SSF52172">
    <property type="entry name" value="CheY-like"/>
    <property type="match status" value="1"/>
</dbReference>
<dbReference type="EMBL" id="CP059488">
    <property type="protein sequence ID" value="QQD74078.1"/>
    <property type="molecule type" value="Genomic_DNA"/>
</dbReference>
<dbReference type="EMBL" id="CCCS020000035">
    <property type="protein sequence ID" value="CDQ10285.1"/>
    <property type="molecule type" value="Genomic_DNA"/>
</dbReference>
<evidence type="ECO:0000313" key="2">
    <source>
        <dbReference type="EMBL" id="QQD74078.1"/>
    </source>
</evidence>
<dbReference type="AlphaFoldDB" id="A0A060UPB3"/>
<evidence type="ECO:0000313" key="5">
    <source>
        <dbReference type="Proteomes" id="UP000595420"/>
    </source>
</evidence>
<dbReference type="RefSeq" id="WP_014029040.1">
    <property type="nucleotide sequence ID" value="NZ_CCCS020000035.1"/>
</dbReference>
<accession>A0A060UPB3</accession>
<dbReference type="Proteomes" id="UP000595420">
    <property type="component" value="Chromosome"/>
</dbReference>
<dbReference type="EMBL" id="LT841305">
    <property type="protein sequence ID" value="SMH64312.1"/>
    <property type="molecule type" value="Genomic_DNA"/>
</dbReference>
<reference evidence="3 4" key="3">
    <citation type="submission" date="2017-03" db="EMBL/GenBank/DDBJ databases">
        <authorList>
            <person name="Regsiter A."/>
            <person name="William W."/>
        </authorList>
    </citation>
    <scope>NUCLEOTIDE SEQUENCE [LARGE SCALE GENOMIC DNA]</scope>
    <source>
        <strain evidence="3">PRJEB5721</strain>
    </source>
</reference>
<evidence type="ECO:0000313" key="4">
    <source>
        <dbReference type="Proteomes" id="UP000193925"/>
    </source>
</evidence>
<keyword evidence="4" id="KW-1185">Reference proteome</keyword>
<dbReference type="Proteomes" id="UP000193925">
    <property type="component" value="Chromosome AFERRI"/>
</dbReference>
<evidence type="ECO:0000313" key="1">
    <source>
        <dbReference type="EMBL" id="CDQ10285.1"/>
    </source>
</evidence>
<sequence>MQIGVDCDLAVGNRRIFVLDTDEIGRMAVQFMLHDEYETHEIASLQAALAKAQDWPPDLIILGEALLGEGQLNVETVSEQFPKARLMLVVGEARSALSQPAISKGFVLLHKPLRLEDVRAKVAAVLQN</sequence>
<proteinExistence type="predicted"/>
<reference evidence="1" key="2">
    <citation type="submission" date="2014-07" db="EMBL/GenBank/DDBJ databases">
        <title>Initial genome analysis of the psychrotolerant acidophile Acidithiobacillus ferrivorans CF27: insights into iron and sulfur oxidation pathways and into biofilm formation.</title>
        <authorList>
            <person name="Talla E."/>
            <person name="Hedrich S."/>
            <person name="Mangenot S."/>
            <person name="Ji B."/>
            <person name="Johnson D.B."/>
            <person name="Barbe V."/>
            <person name="Bonnefoy V."/>
        </authorList>
    </citation>
    <scope>NUCLEOTIDE SEQUENCE [LARGE SCALE GENOMIC DNA]</scope>
    <source>
        <strain evidence="1">CF27</strain>
    </source>
</reference>
<dbReference type="Gene3D" id="3.40.50.2300">
    <property type="match status" value="1"/>
</dbReference>
<reference evidence="2 5" key="4">
    <citation type="submission" date="2020-07" db="EMBL/GenBank/DDBJ databases">
        <title>Complete genome sequence analysis of Acidithiobacillus ferrivorans XJFY6S-08 reveals extreme environmental adaptation to alpine acid mine drainage.</title>
        <authorList>
            <person name="Yan L."/>
            <person name="Ni Y."/>
        </authorList>
    </citation>
    <scope>NUCLEOTIDE SEQUENCE [LARGE SCALE GENOMIC DNA]</scope>
    <source>
        <strain evidence="2 5">XJFY6S-08</strain>
    </source>
</reference>
<organism evidence="1">
    <name type="scientific">Acidithiobacillus ferrivorans</name>
    <dbReference type="NCBI Taxonomy" id="160808"/>
    <lineage>
        <taxon>Bacteria</taxon>
        <taxon>Pseudomonadati</taxon>
        <taxon>Pseudomonadota</taxon>
        <taxon>Acidithiobacillia</taxon>
        <taxon>Acidithiobacillales</taxon>
        <taxon>Acidithiobacillaceae</taxon>
        <taxon>Acidithiobacillus</taxon>
    </lineage>
</organism>
<dbReference type="OrthoDB" id="8563041at2"/>
<name>A0A060UPB3_9PROT</name>
<dbReference type="InterPro" id="IPR011006">
    <property type="entry name" value="CheY-like_superfamily"/>
</dbReference>
<gene>
    <name evidence="3" type="ORF">AFERRI_10345</name>
    <name evidence="1" type="ORF">AFERRI_400066</name>
    <name evidence="2" type="ORF">H2515_07640</name>
</gene>
<reference evidence="1" key="1">
    <citation type="submission" date="2014-03" db="EMBL/GenBank/DDBJ databases">
        <authorList>
            <person name="Genoscope - CEA"/>
        </authorList>
    </citation>
    <scope>NUCLEOTIDE SEQUENCE [LARGE SCALE GENOMIC DNA]</scope>
    <source>
        <strain evidence="1">CF27</strain>
    </source>
</reference>
<protein>
    <submittedName>
        <fullName evidence="1">Response regulator</fullName>
    </submittedName>
</protein>
<evidence type="ECO:0000313" key="3">
    <source>
        <dbReference type="EMBL" id="SMH64312.1"/>
    </source>
</evidence>